<feature type="compositionally biased region" description="Basic and acidic residues" evidence="1">
    <location>
        <begin position="52"/>
        <end position="66"/>
    </location>
</feature>
<feature type="region of interest" description="Disordered" evidence="1">
    <location>
        <begin position="1"/>
        <end position="66"/>
    </location>
</feature>
<evidence type="ECO:0000313" key="2">
    <source>
        <dbReference type="EMBL" id="MFC5226437.1"/>
    </source>
</evidence>
<keyword evidence="3" id="KW-1185">Reference proteome</keyword>
<comment type="caution">
    <text evidence="2">The sequence shown here is derived from an EMBL/GenBank/DDBJ whole genome shotgun (WGS) entry which is preliminary data.</text>
</comment>
<evidence type="ECO:0000313" key="3">
    <source>
        <dbReference type="Proteomes" id="UP001596156"/>
    </source>
</evidence>
<dbReference type="RefSeq" id="WP_344642668.1">
    <property type="nucleotide sequence ID" value="NZ_BAAASS010000002.1"/>
</dbReference>
<proteinExistence type="predicted"/>
<dbReference type="Proteomes" id="UP001596156">
    <property type="component" value="Unassembled WGS sequence"/>
</dbReference>
<organism evidence="2 3">
    <name type="scientific">Streptomyces fimbriatus</name>
    <dbReference type="NCBI Taxonomy" id="68197"/>
    <lineage>
        <taxon>Bacteria</taxon>
        <taxon>Bacillati</taxon>
        <taxon>Actinomycetota</taxon>
        <taxon>Actinomycetes</taxon>
        <taxon>Kitasatosporales</taxon>
        <taxon>Streptomycetaceae</taxon>
        <taxon>Streptomyces</taxon>
    </lineage>
</organism>
<gene>
    <name evidence="2" type="ORF">ACFPN6_17885</name>
</gene>
<evidence type="ECO:0000256" key="1">
    <source>
        <dbReference type="SAM" id="MobiDB-lite"/>
    </source>
</evidence>
<feature type="compositionally biased region" description="Basic and acidic residues" evidence="1">
    <location>
        <begin position="31"/>
        <end position="40"/>
    </location>
</feature>
<name>A0ABW0DAI2_STRFI</name>
<reference evidence="3" key="1">
    <citation type="journal article" date="2019" name="Int. J. Syst. Evol. Microbiol.">
        <title>The Global Catalogue of Microorganisms (GCM) 10K type strain sequencing project: providing services to taxonomists for standard genome sequencing and annotation.</title>
        <authorList>
            <consortium name="The Broad Institute Genomics Platform"/>
            <consortium name="The Broad Institute Genome Sequencing Center for Infectious Disease"/>
            <person name="Wu L."/>
            <person name="Ma J."/>
        </authorList>
    </citation>
    <scope>NUCLEOTIDE SEQUENCE [LARGE SCALE GENOMIC DNA]</scope>
    <source>
        <strain evidence="3">CCM 8479</strain>
    </source>
</reference>
<feature type="compositionally biased region" description="Basic and acidic residues" evidence="1">
    <location>
        <begin position="14"/>
        <end position="23"/>
    </location>
</feature>
<protein>
    <submittedName>
        <fullName evidence="2">Uncharacterized protein</fullName>
    </submittedName>
</protein>
<sequence length="66" mass="7170">MTPPCRKNTRGARSRAEREEEVHGAWTTGEPARHGHRAAEAGKQTLAQGRTALKEPAREVPGDEAP</sequence>
<dbReference type="EMBL" id="JBHSKL010000019">
    <property type="protein sequence ID" value="MFC5226437.1"/>
    <property type="molecule type" value="Genomic_DNA"/>
</dbReference>
<accession>A0ABW0DAI2</accession>